<keyword evidence="2" id="KW-0472">Membrane</keyword>
<reference evidence="3 4" key="1">
    <citation type="journal article" date="2012" name="Science">
        <title>Ecological populations of bacteria act as socially cohesive units of antibiotic production and resistance.</title>
        <authorList>
            <person name="Cordero O.X."/>
            <person name="Wildschutte H."/>
            <person name="Kirkup B."/>
            <person name="Proehl S."/>
            <person name="Ngo L."/>
            <person name="Hussain F."/>
            <person name="Le Roux F."/>
            <person name="Mincer T."/>
            <person name="Polz M.F."/>
        </authorList>
    </citation>
    <scope>NUCLEOTIDE SEQUENCE [LARGE SCALE GENOMIC DNA]</scope>
    <source>
        <strain evidence="3 4">1F-267</strain>
    </source>
</reference>
<keyword evidence="1" id="KW-0175">Coiled coil</keyword>
<evidence type="ECO:0008006" key="5">
    <source>
        <dbReference type="Google" id="ProtNLM"/>
    </source>
</evidence>
<feature type="coiled-coil region" evidence="1">
    <location>
        <begin position="235"/>
        <end position="262"/>
    </location>
</feature>
<gene>
    <name evidence="3" type="ORF">A163_06570</name>
</gene>
<feature type="coiled-coil region" evidence="1">
    <location>
        <begin position="333"/>
        <end position="360"/>
    </location>
</feature>
<evidence type="ECO:0000313" key="3">
    <source>
        <dbReference type="EMBL" id="OEF47929.1"/>
    </source>
</evidence>
<feature type="transmembrane region" description="Helical" evidence="2">
    <location>
        <begin position="20"/>
        <end position="41"/>
    </location>
</feature>
<protein>
    <recommendedName>
        <fullName evidence="5">Chromosome partitioning protein ParA</fullName>
    </recommendedName>
</protein>
<dbReference type="RefSeq" id="WP_017103350.1">
    <property type="nucleotide sequence ID" value="NZ_AJZO02000188.1"/>
</dbReference>
<feature type="transmembrane region" description="Helical" evidence="2">
    <location>
        <begin position="73"/>
        <end position="90"/>
    </location>
</feature>
<evidence type="ECO:0000313" key="4">
    <source>
        <dbReference type="Proteomes" id="UP000094638"/>
    </source>
</evidence>
<sequence>MKELVSAITQATANRLKAPILGSFILSWVTVNHSLVLTFLFSTSEQKVKLLNTESTFWTIEPSWFLSPPMMTIAYPVLATIIYTFGLPLVQHLVDSLKFNFVDSKRIQKKHETDKFKFESQVNVSKAQAESHVDYWREKLSRDLDKWDEQRSAFESDITNLRDTRDSLQHQLNSSNSIQTNLSEEVEKLRQDIHELKTEHTESEEHWNSRFKLQSGENAILLAEKEACVQDLQESLGFQEQVEELRAQLAEREDRIEGMKQGETSTREVMEKILLLSEDFIQFVDNEKFLSKSHKDYHAVYQRTVAPSFREALQPLKDIALQERTTLEQARIKAKLESQVTMSQKQVADLKRNLKELEEQNNQAPLWS</sequence>
<keyword evidence="4" id="KW-1185">Reference proteome</keyword>
<keyword evidence="2" id="KW-0812">Transmembrane</keyword>
<evidence type="ECO:0000256" key="1">
    <source>
        <dbReference type="SAM" id="Coils"/>
    </source>
</evidence>
<name>A0ABX3B5H0_9VIBR</name>
<dbReference type="EMBL" id="AJZO02000188">
    <property type="protein sequence ID" value="OEF47929.1"/>
    <property type="molecule type" value="Genomic_DNA"/>
</dbReference>
<accession>A0ABX3B5H0</accession>
<organism evidence="3 4">
    <name type="scientific">Vibrio tasmaniensis 1F-267</name>
    <dbReference type="NCBI Taxonomy" id="1191324"/>
    <lineage>
        <taxon>Bacteria</taxon>
        <taxon>Pseudomonadati</taxon>
        <taxon>Pseudomonadota</taxon>
        <taxon>Gammaproteobacteria</taxon>
        <taxon>Vibrionales</taxon>
        <taxon>Vibrionaceae</taxon>
        <taxon>Vibrio</taxon>
    </lineage>
</organism>
<comment type="caution">
    <text evidence="3">The sequence shown here is derived from an EMBL/GenBank/DDBJ whole genome shotgun (WGS) entry which is preliminary data.</text>
</comment>
<dbReference type="Proteomes" id="UP000094638">
    <property type="component" value="Unassembled WGS sequence"/>
</dbReference>
<feature type="coiled-coil region" evidence="1">
    <location>
        <begin position="137"/>
        <end position="206"/>
    </location>
</feature>
<keyword evidence="2" id="KW-1133">Transmembrane helix</keyword>
<evidence type="ECO:0000256" key="2">
    <source>
        <dbReference type="SAM" id="Phobius"/>
    </source>
</evidence>
<proteinExistence type="predicted"/>